<name>A0A9K3JT41_HELAN</name>
<dbReference type="Proteomes" id="UP000215914">
    <property type="component" value="Unassembled WGS sequence"/>
</dbReference>
<dbReference type="SMART" id="SM00369">
    <property type="entry name" value="LRR_TYP"/>
    <property type="match status" value="10"/>
</dbReference>
<dbReference type="InterPro" id="IPR001611">
    <property type="entry name" value="Leu-rich_rpt"/>
</dbReference>
<comment type="similarity">
    <text evidence="2">Belongs to the RLP family.</text>
</comment>
<keyword evidence="11 14" id="KW-0472">Membrane</keyword>
<evidence type="ECO:0000256" key="13">
    <source>
        <dbReference type="ARBA" id="ARBA00023180"/>
    </source>
</evidence>
<evidence type="ECO:0000256" key="9">
    <source>
        <dbReference type="ARBA" id="ARBA00022840"/>
    </source>
</evidence>
<keyword evidence="9" id="KW-0067">ATP-binding</keyword>
<dbReference type="PANTHER" id="PTHR48063:SF103">
    <property type="entry name" value="LEUCINE-RICH RECEPTOR-LIKE KINASE FAMILY PROTEIN"/>
    <property type="match status" value="1"/>
</dbReference>
<dbReference type="SUPFAM" id="SSF52047">
    <property type="entry name" value="RNI-like"/>
    <property type="match status" value="1"/>
</dbReference>
<protein>
    <submittedName>
        <fullName evidence="18">Non-specific serine/threonine protein kinase</fullName>
        <ecNumber evidence="18">2.7.11.1</ecNumber>
    </submittedName>
</protein>
<keyword evidence="10 14" id="KW-1133">Transmembrane helix</keyword>
<dbReference type="SUPFAM" id="SSF52058">
    <property type="entry name" value="L domain-like"/>
    <property type="match status" value="1"/>
</dbReference>
<reference evidence="18" key="2">
    <citation type="submission" date="2020-06" db="EMBL/GenBank/DDBJ databases">
        <title>Helianthus annuus Genome sequencing and assembly Release 2.</title>
        <authorList>
            <person name="Gouzy J."/>
            <person name="Langlade N."/>
            <person name="Munos S."/>
        </authorList>
    </citation>
    <scope>NUCLEOTIDE SEQUENCE</scope>
    <source>
        <tissue evidence="18">Leaves</tissue>
    </source>
</reference>
<gene>
    <name evidence="18" type="ORF">HanXRQr2_Chr02g0084591</name>
</gene>
<evidence type="ECO:0000313" key="18">
    <source>
        <dbReference type="EMBL" id="KAF5820062.1"/>
    </source>
</evidence>
<accession>A0A9K3JT41</accession>
<keyword evidence="18" id="KW-0723">Serine/threonine-protein kinase</keyword>
<evidence type="ECO:0000259" key="17">
    <source>
        <dbReference type="Pfam" id="PF23598"/>
    </source>
</evidence>
<dbReference type="Gramene" id="mRNA:HanXRQr2_Chr02g0084591">
    <property type="protein sequence ID" value="mRNA:HanXRQr2_Chr02g0084591"/>
    <property type="gene ID" value="HanXRQr2_Chr02g0084591"/>
</dbReference>
<evidence type="ECO:0000256" key="14">
    <source>
        <dbReference type="SAM" id="Phobius"/>
    </source>
</evidence>
<keyword evidence="4" id="KW-0433">Leucine-rich repeat</keyword>
<evidence type="ECO:0000256" key="12">
    <source>
        <dbReference type="ARBA" id="ARBA00023170"/>
    </source>
</evidence>
<dbReference type="GO" id="GO:0006952">
    <property type="term" value="P:defense response"/>
    <property type="evidence" value="ECO:0007669"/>
    <property type="project" value="UniProtKB-ARBA"/>
</dbReference>
<comment type="caution">
    <text evidence="18">The sequence shown here is derived from an EMBL/GenBank/DDBJ whole genome shotgun (WGS) entry which is preliminary data.</text>
</comment>
<evidence type="ECO:0000313" key="19">
    <source>
        <dbReference type="Proteomes" id="UP000215914"/>
    </source>
</evidence>
<evidence type="ECO:0000256" key="6">
    <source>
        <dbReference type="ARBA" id="ARBA00022729"/>
    </source>
</evidence>
<feature type="chain" id="PRO_5039904840" evidence="15">
    <location>
        <begin position="30"/>
        <end position="992"/>
    </location>
</feature>
<evidence type="ECO:0000256" key="4">
    <source>
        <dbReference type="ARBA" id="ARBA00022614"/>
    </source>
</evidence>
<comment type="subcellular location">
    <subcellularLocation>
        <location evidence="1">Cell membrane</location>
        <topology evidence="1">Single-pass type I membrane protein</topology>
    </subcellularLocation>
</comment>
<dbReference type="FunFam" id="3.80.10.10:FF:000101">
    <property type="entry name" value="LRR receptor-like serine/threonine-protein kinase ERECTA"/>
    <property type="match status" value="1"/>
</dbReference>
<reference evidence="18" key="1">
    <citation type="journal article" date="2017" name="Nature">
        <title>The sunflower genome provides insights into oil metabolism, flowering and Asterid evolution.</title>
        <authorList>
            <person name="Badouin H."/>
            <person name="Gouzy J."/>
            <person name="Grassa C.J."/>
            <person name="Murat F."/>
            <person name="Staton S.E."/>
            <person name="Cottret L."/>
            <person name="Lelandais-Briere C."/>
            <person name="Owens G.L."/>
            <person name="Carrere S."/>
            <person name="Mayjonade B."/>
            <person name="Legrand L."/>
            <person name="Gill N."/>
            <person name="Kane N.C."/>
            <person name="Bowers J.E."/>
            <person name="Hubner S."/>
            <person name="Bellec A."/>
            <person name="Berard A."/>
            <person name="Berges H."/>
            <person name="Blanchet N."/>
            <person name="Boniface M.C."/>
            <person name="Brunel D."/>
            <person name="Catrice O."/>
            <person name="Chaidir N."/>
            <person name="Claudel C."/>
            <person name="Donnadieu C."/>
            <person name="Faraut T."/>
            <person name="Fievet G."/>
            <person name="Helmstetter N."/>
            <person name="King M."/>
            <person name="Knapp S.J."/>
            <person name="Lai Z."/>
            <person name="Le Paslier M.C."/>
            <person name="Lippi Y."/>
            <person name="Lorenzon L."/>
            <person name="Mandel J.R."/>
            <person name="Marage G."/>
            <person name="Marchand G."/>
            <person name="Marquand E."/>
            <person name="Bret-Mestries E."/>
            <person name="Morien E."/>
            <person name="Nambeesan S."/>
            <person name="Nguyen T."/>
            <person name="Pegot-Espagnet P."/>
            <person name="Pouilly N."/>
            <person name="Raftis F."/>
            <person name="Sallet E."/>
            <person name="Schiex T."/>
            <person name="Thomas J."/>
            <person name="Vandecasteele C."/>
            <person name="Vares D."/>
            <person name="Vear F."/>
            <person name="Vautrin S."/>
            <person name="Crespi M."/>
            <person name="Mangin B."/>
            <person name="Burke J.M."/>
            <person name="Salse J."/>
            <person name="Munos S."/>
            <person name="Vincourt P."/>
            <person name="Rieseberg L.H."/>
            <person name="Langlade N.B."/>
        </authorList>
    </citation>
    <scope>NUCLEOTIDE SEQUENCE</scope>
    <source>
        <tissue evidence="18">Leaves</tissue>
    </source>
</reference>
<dbReference type="Pfam" id="PF13855">
    <property type="entry name" value="LRR_8"/>
    <property type="match status" value="1"/>
</dbReference>
<evidence type="ECO:0000256" key="3">
    <source>
        <dbReference type="ARBA" id="ARBA00022475"/>
    </source>
</evidence>
<dbReference type="GO" id="GO:0051707">
    <property type="term" value="P:response to other organism"/>
    <property type="evidence" value="ECO:0007669"/>
    <property type="project" value="UniProtKB-ARBA"/>
</dbReference>
<dbReference type="Pfam" id="PF08263">
    <property type="entry name" value="LRRNT_2"/>
    <property type="match status" value="1"/>
</dbReference>
<keyword evidence="18" id="KW-0808">Transferase</keyword>
<feature type="transmembrane region" description="Helical" evidence="14">
    <location>
        <begin position="933"/>
        <end position="956"/>
    </location>
</feature>
<evidence type="ECO:0000256" key="2">
    <source>
        <dbReference type="ARBA" id="ARBA00009592"/>
    </source>
</evidence>
<feature type="domain" description="Disease resistance R13L4/SHOC-2-like LRR" evidence="17">
    <location>
        <begin position="212"/>
        <end position="398"/>
    </location>
</feature>
<evidence type="ECO:0000256" key="7">
    <source>
        <dbReference type="ARBA" id="ARBA00022737"/>
    </source>
</evidence>
<dbReference type="Gene3D" id="3.80.10.10">
    <property type="entry name" value="Ribonuclease Inhibitor"/>
    <property type="match status" value="6"/>
</dbReference>
<keyword evidence="8" id="KW-0547">Nucleotide-binding</keyword>
<keyword evidence="5 14" id="KW-0812">Transmembrane</keyword>
<feature type="signal peptide" evidence="15">
    <location>
        <begin position="1"/>
        <end position="29"/>
    </location>
</feature>
<evidence type="ECO:0000259" key="16">
    <source>
        <dbReference type="Pfam" id="PF08263"/>
    </source>
</evidence>
<evidence type="ECO:0000256" key="11">
    <source>
        <dbReference type="ARBA" id="ARBA00023136"/>
    </source>
</evidence>
<evidence type="ECO:0000256" key="8">
    <source>
        <dbReference type="ARBA" id="ARBA00022741"/>
    </source>
</evidence>
<proteinExistence type="inferred from homology"/>
<dbReference type="EMBL" id="MNCJ02000317">
    <property type="protein sequence ID" value="KAF5820062.1"/>
    <property type="molecule type" value="Genomic_DNA"/>
</dbReference>
<dbReference type="PANTHER" id="PTHR48063">
    <property type="entry name" value="LRR RECEPTOR-LIKE KINASE"/>
    <property type="match status" value="1"/>
</dbReference>
<evidence type="ECO:0000256" key="5">
    <source>
        <dbReference type="ARBA" id="ARBA00022692"/>
    </source>
</evidence>
<dbReference type="Pfam" id="PF23598">
    <property type="entry name" value="LRR_14"/>
    <property type="match status" value="1"/>
</dbReference>
<keyword evidence="6 15" id="KW-0732">Signal</keyword>
<dbReference type="EC" id="2.7.11.1" evidence="18"/>
<keyword evidence="18" id="KW-0418">Kinase</keyword>
<dbReference type="GO" id="GO:0005886">
    <property type="term" value="C:plasma membrane"/>
    <property type="evidence" value="ECO:0007669"/>
    <property type="project" value="UniProtKB-SubCell"/>
</dbReference>
<feature type="domain" description="Leucine-rich repeat-containing N-terminal plant-type" evidence="16">
    <location>
        <begin position="50"/>
        <end position="93"/>
    </location>
</feature>
<dbReference type="InterPro" id="IPR046956">
    <property type="entry name" value="RLP23-like"/>
</dbReference>
<dbReference type="GO" id="GO:0005524">
    <property type="term" value="F:ATP binding"/>
    <property type="evidence" value="ECO:0007669"/>
    <property type="project" value="UniProtKB-KW"/>
</dbReference>
<dbReference type="Pfam" id="PF13516">
    <property type="entry name" value="LRR_6"/>
    <property type="match status" value="1"/>
</dbReference>
<evidence type="ECO:0000256" key="10">
    <source>
        <dbReference type="ARBA" id="ARBA00022989"/>
    </source>
</evidence>
<evidence type="ECO:0000256" key="15">
    <source>
        <dbReference type="SAM" id="SignalP"/>
    </source>
</evidence>
<keyword evidence="12" id="KW-0675">Receptor</keyword>
<evidence type="ECO:0000256" key="1">
    <source>
        <dbReference type="ARBA" id="ARBA00004251"/>
    </source>
</evidence>
<organism evidence="18 19">
    <name type="scientific">Helianthus annuus</name>
    <name type="common">Common sunflower</name>
    <dbReference type="NCBI Taxonomy" id="4232"/>
    <lineage>
        <taxon>Eukaryota</taxon>
        <taxon>Viridiplantae</taxon>
        <taxon>Streptophyta</taxon>
        <taxon>Embryophyta</taxon>
        <taxon>Tracheophyta</taxon>
        <taxon>Spermatophyta</taxon>
        <taxon>Magnoliopsida</taxon>
        <taxon>eudicotyledons</taxon>
        <taxon>Gunneridae</taxon>
        <taxon>Pentapetalae</taxon>
        <taxon>asterids</taxon>
        <taxon>campanulids</taxon>
        <taxon>Asterales</taxon>
        <taxon>Asteraceae</taxon>
        <taxon>Asteroideae</taxon>
        <taxon>Heliantheae alliance</taxon>
        <taxon>Heliantheae</taxon>
        <taxon>Helianthus</taxon>
    </lineage>
</organism>
<dbReference type="FunFam" id="3.80.10.10:FF:000383">
    <property type="entry name" value="Leucine-rich repeat receptor protein kinase EMS1"/>
    <property type="match status" value="1"/>
</dbReference>
<dbReference type="InterPro" id="IPR003591">
    <property type="entry name" value="Leu-rich_rpt_typical-subtyp"/>
</dbReference>
<dbReference type="InterPro" id="IPR055414">
    <property type="entry name" value="LRR_R13L4/SHOC2-like"/>
</dbReference>
<dbReference type="AlphaFoldDB" id="A0A9K3JT41"/>
<sequence>MTNNICHNLLYLVSFSLSLFLLWLRNTSATSLGHQLVAAGGGDGNYKCIDKERHTLLHFKAHVHQDFYGLLSTWATKEEATNDCCKWSGVTCNNQTGHVTSLDLFSGDLEGELSPSLLNLSYLNHLDLSGNQFEGTIPHFIGSLTKLRYLDISWNDFSGSIPIFVGSMTRLRYLRLSDNQFEGTIPHFIGSLTKLRYLDISWNYFSGNIPMFISSMTQLRYLRLSSNSFNGTIPLFIGSMTQLRHLDLSDNYFHGTIPLFIGSMIQLRHLDLSYNFFNGTVPLEFGNMTNLQNLYLGYLGGCAIKSLDWLSRLPQLGKLDMSGISLAKENHWVNVILSLHNLSYLKLRGCGLSHVMRPFYSSVNSSSSSIVSLHIGNNNLNSSLYHWLFELTSNRLLNLDLSRNKLDGIPRYLGNLCSLTSLDFRNNHIAFKFPDFLYNLSGCTSVTLQQLYVGGNQFTGSLPDDIQNFPSLVSLDLSNNQLNETISEKVWELPKLQYLDFSSNFLRCVISENIEKSKIMSLRFSNNSLEGYPSDDYMSNLSYIESVYLSSCKLGPKFPKWIPKLKKLSYLDISNTSISDTIPQEFWNMRPSHLRYFDISSNNITGKVTNLLSNFDSEPVGINLSSNNFYGPIGNVPSTLTTLDLSKNKFYGEISFLCQIAKFQTVCGISHTVLNLGQNNLFGRLPSSIEYLINLEVLYLYNNNFSGELPLSLRNCTKLSFLELRGNKFSGCVPSWIGEKLSMMYLLSLTSNNFFGTIPVQLCQLVTSEYIDYAIINWQGIVREFRSTLGLVKSIDLSSNNLTGSIPCELADLHGLIALNLSMNALRGEIPPKIGLMKNLLQLDLSRNNLSGQIPTSMSQMTSIDYLDVSYNNLSGRIPSSTQLQSFEPSKYTGNGLCGPPLTKYCPGDEEKEIPHVVGQTEGGGEGMNELEIWFYIGGATGFATGFWIVCGALLVNRHGRNAFFHFFDSLKDWVYVKAMVFIAKWQQVAHA</sequence>
<dbReference type="Pfam" id="PF00560">
    <property type="entry name" value="LRR_1"/>
    <property type="match status" value="9"/>
</dbReference>
<dbReference type="GO" id="GO:0004674">
    <property type="term" value="F:protein serine/threonine kinase activity"/>
    <property type="evidence" value="ECO:0007669"/>
    <property type="project" value="UniProtKB-KW"/>
</dbReference>
<keyword evidence="3" id="KW-1003">Cell membrane</keyword>
<keyword evidence="7" id="KW-0677">Repeat</keyword>
<keyword evidence="13" id="KW-0325">Glycoprotein</keyword>
<keyword evidence="19" id="KW-1185">Reference proteome</keyword>
<dbReference type="InterPro" id="IPR032675">
    <property type="entry name" value="LRR_dom_sf"/>
</dbReference>
<dbReference type="FunFam" id="3.80.10.10:FF:000095">
    <property type="entry name" value="LRR receptor-like serine/threonine-protein kinase GSO1"/>
    <property type="match status" value="2"/>
</dbReference>
<dbReference type="InterPro" id="IPR013210">
    <property type="entry name" value="LRR_N_plant-typ"/>
</dbReference>